<proteinExistence type="predicted"/>
<feature type="region of interest" description="Disordered" evidence="1">
    <location>
        <begin position="121"/>
        <end position="140"/>
    </location>
</feature>
<dbReference type="Proteomes" id="UP000192257">
    <property type="component" value="Unassembled WGS sequence"/>
</dbReference>
<gene>
    <name evidence="2" type="ORF">TM35_000251540</name>
</gene>
<keyword evidence="3" id="KW-1185">Reference proteome</keyword>
<sequence>MLQKGTWSCPRAGLVIIHGFQNLWWKSTPGTNEFPQGGFQDAYLWQKWHGQRGKSKTDSSAYRVACQICTSLDRVLWHLVIWQNAFGFIGLEGLNELCLPQQRRQMLVMVRIFVRNLQKRKKENDKPDEKPVSQYPTAAANAGSKPLLFCKRN</sequence>
<name>A0A1X0NQQ6_9TRYP</name>
<protein>
    <submittedName>
        <fullName evidence="2">Uncharacterized protein</fullName>
    </submittedName>
</protein>
<evidence type="ECO:0000313" key="3">
    <source>
        <dbReference type="Proteomes" id="UP000192257"/>
    </source>
</evidence>
<dbReference type="GeneID" id="39987525"/>
<dbReference type="RefSeq" id="XP_028880924.1">
    <property type="nucleotide sequence ID" value="XM_029027745.1"/>
</dbReference>
<reference evidence="2 3" key="1">
    <citation type="submission" date="2017-03" db="EMBL/GenBank/DDBJ databases">
        <title>An alternative strategy for trypanosome survival in the mammalian bloodstream revealed through genome and transcriptome analysis of the ubiquitous bovine parasite Trypanosoma (Megatrypanum) theileri.</title>
        <authorList>
            <person name="Kelly S."/>
            <person name="Ivens A."/>
            <person name="Mott A."/>
            <person name="O'Neill E."/>
            <person name="Emms D."/>
            <person name="Macleod O."/>
            <person name="Voorheis P."/>
            <person name="Matthews J."/>
            <person name="Matthews K."/>
            <person name="Carrington M."/>
        </authorList>
    </citation>
    <scope>NUCLEOTIDE SEQUENCE [LARGE SCALE GENOMIC DNA]</scope>
    <source>
        <strain evidence="2">Edinburgh</strain>
    </source>
</reference>
<comment type="caution">
    <text evidence="2">The sequence shown here is derived from an EMBL/GenBank/DDBJ whole genome shotgun (WGS) entry which is preliminary data.</text>
</comment>
<accession>A0A1X0NQQ6</accession>
<dbReference type="AlphaFoldDB" id="A0A1X0NQQ6"/>
<dbReference type="EMBL" id="NBCO01000025">
    <property type="protein sequence ID" value="ORC86858.1"/>
    <property type="molecule type" value="Genomic_DNA"/>
</dbReference>
<organism evidence="2 3">
    <name type="scientific">Trypanosoma theileri</name>
    <dbReference type="NCBI Taxonomy" id="67003"/>
    <lineage>
        <taxon>Eukaryota</taxon>
        <taxon>Discoba</taxon>
        <taxon>Euglenozoa</taxon>
        <taxon>Kinetoplastea</taxon>
        <taxon>Metakinetoplastina</taxon>
        <taxon>Trypanosomatida</taxon>
        <taxon>Trypanosomatidae</taxon>
        <taxon>Trypanosoma</taxon>
    </lineage>
</organism>
<feature type="compositionally biased region" description="Basic and acidic residues" evidence="1">
    <location>
        <begin position="122"/>
        <end position="131"/>
    </location>
</feature>
<evidence type="ECO:0000256" key="1">
    <source>
        <dbReference type="SAM" id="MobiDB-lite"/>
    </source>
</evidence>
<dbReference type="VEuPathDB" id="TriTrypDB:TM35_000251540"/>
<evidence type="ECO:0000313" key="2">
    <source>
        <dbReference type="EMBL" id="ORC86858.1"/>
    </source>
</evidence>